<protein>
    <submittedName>
        <fullName evidence="3">Uncharacterized protein</fullName>
    </submittedName>
</protein>
<dbReference type="NCBIfam" id="NF005559">
    <property type="entry name" value="PRK07231.1"/>
    <property type="match status" value="1"/>
</dbReference>
<keyword evidence="4" id="KW-1185">Reference proteome</keyword>
<dbReference type="PROSITE" id="PS00061">
    <property type="entry name" value="ADH_SHORT"/>
    <property type="match status" value="1"/>
</dbReference>
<keyword evidence="2" id="KW-0560">Oxidoreductase</keyword>
<evidence type="ECO:0000313" key="4">
    <source>
        <dbReference type="Proteomes" id="UP000215244"/>
    </source>
</evidence>
<proteinExistence type="inferred from homology"/>
<dbReference type="InterPro" id="IPR002347">
    <property type="entry name" value="SDR_fam"/>
</dbReference>
<evidence type="ECO:0000256" key="1">
    <source>
        <dbReference type="ARBA" id="ARBA00006484"/>
    </source>
</evidence>
<organism evidence="3 4">
    <name type="scientific">Maribacter cobaltidurans</name>
    <dbReference type="NCBI Taxonomy" id="1178778"/>
    <lineage>
        <taxon>Bacteria</taxon>
        <taxon>Pseudomonadati</taxon>
        <taxon>Bacteroidota</taxon>
        <taxon>Flavobacteriia</taxon>
        <taxon>Flavobacteriales</taxon>
        <taxon>Flavobacteriaceae</taxon>
        <taxon>Maribacter</taxon>
    </lineage>
</organism>
<accession>A0A223V3I5</accession>
<dbReference type="Proteomes" id="UP000215244">
    <property type="component" value="Chromosome"/>
</dbReference>
<evidence type="ECO:0000313" key="3">
    <source>
        <dbReference type="EMBL" id="ASV29892.1"/>
    </source>
</evidence>
<dbReference type="Gene3D" id="3.40.50.720">
    <property type="entry name" value="NAD(P)-binding Rossmann-like Domain"/>
    <property type="match status" value="1"/>
</dbReference>
<dbReference type="PRINTS" id="PR00081">
    <property type="entry name" value="GDHRDH"/>
</dbReference>
<dbReference type="Pfam" id="PF13561">
    <property type="entry name" value="adh_short_C2"/>
    <property type="match status" value="1"/>
</dbReference>
<dbReference type="AlphaFoldDB" id="A0A223V3I5"/>
<sequence>MRLDKKIALVTGAGKGIGREIAQGFAAEGAIVIINDLPAADYAKDVVDGISSRGGKAELYAADVSKVENIRNMFRYIEEKYGRLDILVNNAGITGWSDFFNTEEALFDKVINLNIKGTLFCAIEAAKLMKKNKNGGSIINISSICSVLSVKNLICYSTSKGGIEAMSKQMAVELAPYKIRVNTFGPGPINTARNLEEDPEYRENWGRVVPMKRTGEPEEMIGPAVFLASDESSYVTGQLFYVDGGWSVQGKFAEDSMDSQLKNSGGKD</sequence>
<reference evidence="3 4" key="1">
    <citation type="submission" date="2017-08" db="EMBL/GenBank/DDBJ databases">
        <title>The complete genome sequence of Maribacter sp. B1, isolated from deep-sea sediment.</title>
        <authorList>
            <person name="Wu Y.-H."/>
            <person name="Cheng H."/>
            <person name="Xu X.-W."/>
        </authorList>
    </citation>
    <scope>NUCLEOTIDE SEQUENCE [LARGE SCALE GENOMIC DNA]</scope>
    <source>
        <strain evidence="3 4">B1</strain>
    </source>
</reference>
<dbReference type="KEGG" id="marb:CJ263_06470"/>
<evidence type="ECO:0000256" key="2">
    <source>
        <dbReference type="ARBA" id="ARBA00023002"/>
    </source>
</evidence>
<dbReference type="EMBL" id="CP022957">
    <property type="protein sequence ID" value="ASV29892.1"/>
    <property type="molecule type" value="Genomic_DNA"/>
</dbReference>
<dbReference type="SUPFAM" id="SSF51735">
    <property type="entry name" value="NAD(P)-binding Rossmann-fold domains"/>
    <property type="match status" value="1"/>
</dbReference>
<dbReference type="InterPro" id="IPR036291">
    <property type="entry name" value="NAD(P)-bd_dom_sf"/>
</dbReference>
<dbReference type="InterPro" id="IPR020904">
    <property type="entry name" value="Sc_DH/Rdtase_CS"/>
</dbReference>
<dbReference type="PANTHER" id="PTHR42760">
    <property type="entry name" value="SHORT-CHAIN DEHYDROGENASES/REDUCTASES FAMILY MEMBER"/>
    <property type="match status" value="1"/>
</dbReference>
<dbReference type="GO" id="GO:0016616">
    <property type="term" value="F:oxidoreductase activity, acting on the CH-OH group of donors, NAD or NADP as acceptor"/>
    <property type="evidence" value="ECO:0007669"/>
    <property type="project" value="TreeGrafter"/>
</dbReference>
<name>A0A223V3I5_9FLAO</name>
<gene>
    <name evidence="3" type="ORF">CJ263_06470</name>
</gene>
<dbReference type="OrthoDB" id="9788235at2"/>
<comment type="similarity">
    <text evidence="1">Belongs to the short-chain dehydrogenases/reductases (SDR) family.</text>
</comment>
<dbReference type="FunFam" id="3.40.50.720:FF:000084">
    <property type="entry name" value="Short-chain dehydrogenase reductase"/>
    <property type="match status" value="1"/>
</dbReference>
<dbReference type="RefSeq" id="WP_094996515.1">
    <property type="nucleotide sequence ID" value="NZ_BMJL01000006.1"/>
</dbReference>
<dbReference type="PANTHER" id="PTHR42760:SF115">
    <property type="entry name" value="3-OXOACYL-[ACYL-CARRIER-PROTEIN] REDUCTASE FABG"/>
    <property type="match status" value="1"/>
</dbReference>
<dbReference type="PRINTS" id="PR00080">
    <property type="entry name" value="SDRFAMILY"/>
</dbReference>